<feature type="domain" description="Ppx/GppA phosphatase C-terminal" evidence="3">
    <location>
        <begin position="322"/>
        <end position="470"/>
    </location>
</feature>
<sequence length="510" mass="58830">MSEKAAVIYIGSSALYLKIGEKRADNMKILESLEYPLNLGHDTFKKDKISFEKVDETCRVLKGFLKLTDEYRIEKIKTVATTAIREAKNRDYILDQIKVKTGLQVEVLDDSEEKIHIYKGMSKKLKKLGLNDQQALMCYIGTGRLGVSLYSKGNIKYNQNIRIGSLKLSELLGKIQEKTDKFYLVLEEYLRSFTYMLQKSFPIMNISHFVVCGKEIEMIANLCEVEKEKESWYIPKDKFQNFYDQIKDKTPIQLLNMYNLSPEKSEILLPAMAIYKTVFNFTQAEKIIAPFVFLVDVLLYDTLYSEESRGWNDVFVENTIISAKSIGEKFYYNKKHAEVVTGFTLKIFDGIKAIHGLGDRERLLLEIAAILHDVGKYISLKRHYYHSYDIIYASSILGLNNKEIEIVANVARYHSAKSPNDSDVNYRKLATEDKVLVAKLAAILRLGDSLDRSHIKKFEDLKVNLEAKKLEVIGYSNENTLLEAWTFEQKSELFKEVFGIKAEFIKKRVK</sequence>
<comment type="similarity">
    <text evidence="1">Belongs to the GppA/Ppx family.</text>
</comment>
<dbReference type="GO" id="GO:0016462">
    <property type="term" value="F:pyrophosphatase activity"/>
    <property type="evidence" value="ECO:0007669"/>
    <property type="project" value="TreeGrafter"/>
</dbReference>
<dbReference type="InterPro" id="IPR003607">
    <property type="entry name" value="HD/PDEase_dom"/>
</dbReference>
<dbReference type="InterPro" id="IPR048950">
    <property type="entry name" value="Ppx_GppA_C"/>
</dbReference>
<organism evidence="4 5">
    <name type="scientific">Orenia metallireducens</name>
    <dbReference type="NCBI Taxonomy" id="1413210"/>
    <lineage>
        <taxon>Bacteria</taxon>
        <taxon>Bacillati</taxon>
        <taxon>Bacillota</taxon>
        <taxon>Clostridia</taxon>
        <taxon>Halanaerobiales</taxon>
        <taxon>Halobacteroidaceae</taxon>
        <taxon>Orenia</taxon>
    </lineage>
</organism>
<dbReference type="InterPro" id="IPR050273">
    <property type="entry name" value="GppA/Ppx_hydrolase"/>
</dbReference>
<dbReference type="AlphaFoldDB" id="A0A285GWY6"/>
<dbReference type="PANTHER" id="PTHR30005">
    <property type="entry name" value="EXOPOLYPHOSPHATASE"/>
    <property type="match status" value="1"/>
</dbReference>
<dbReference type="Gene3D" id="3.30.420.150">
    <property type="entry name" value="Exopolyphosphatase. Domain 2"/>
    <property type="match status" value="1"/>
</dbReference>
<evidence type="ECO:0000313" key="4">
    <source>
        <dbReference type="EMBL" id="SNY28022.1"/>
    </source>
</evidence>
<dbReference type="STRING" id="1413210.U472_02310"/>
<reference evidence="5" key="1">
    <citation type="submission" date="2017-09" db="EMBL/GenBank/DDBJ databases">
        <authorList>
            <person name="Varghese N."/>
            <person name="Submissions S."/>
        </authorList>
    </citation>
    <scope>NUCLEOTIDE SEQUENCE [LARGE SCALE GENOMIC DNA]</scope>
    <source>
        <strain evidence="5">MSL47</strain>
    </source>
</reference>
<keyword evidence="5" id="KW-1185">Reference proteome</keyword>
<gene>
    <name evidence="4" type="ORF">SAMN06265827_111127</name>
</gene>
<dbReference type="PANTHER" id="PTHR30005:SF0">
    <property type="entry name" value="RETROGRADE REGULATION PROTEIN 2"/>
    <property type="match status" value="1"/>
</dbReference>
<dbReference type="Pfam" id="PF21447">
    <property type="entry name" value="Ppx-GppA_III"/>
    <property type="match status" value="1"/>
</dbReference>
<dbReference type="EMBL" id="OBDZ01000011">
    <property type="protein sequence ID" value="SNY28022.1"/>
    <property type="molecule type" value="Genomic_DNA"/>
</dbReference>
<evidence type="ECO:0000259" key="2">
    <source>
        <dbReference type="Pfam" id="PF02541"/>
    </source>
</evidence>
<dbReference type="Gene3D" id="3.30.420.40">
    <property type="match status" value="1"/>
</dbReference>
<evidence type="ECO:0000259" key="3">
    <source>
        <dbReference type="Pfam" id="PF21447"/>
    </source>
</evidence>
<feature type="domain" description="Ppx/GppA phosphatase N-terminal" evidence="2">
    <location>
        <begin position="21"/>
        <end position="289"/>
    </location>
</feature>
<dbReference type="Pfam" id="PF02541">
    <property type="entry name" value="Ppx-GppA"/>
    <property type="match status" value="1"/>
</dbReference>
<dbReference type="RefSeq" id="WP_097017787.1">
    <property type="nucleotide sequence ID" value="NZ_OBDZ01000011.1"/>
</dbReference>
<evidence type="ECO:0000256" key="1">
    <source>
        <dbReference type="ARBA" id="ARBA00007125"/>
    </source>
</evidence>
<accession>A0A285GWY6</accession>
<dbReference type="CDD" id="cd00077">
    <property type="entry name" value="HDc"/>
    <property type="match status" value="1"/>
</dbReference>
<dbReference type="Proteomes" id="UP000219573">
    <property type="component" value="Unassembled WGS sequence"/>
</dbReference>
<name>A0A285GWY6_9FIRM</name>
<proteinExistence type="inferred from homology"/>
<dbReference type="Gene3D" id="1.10.3210.10">
    <property type="entry name" value="Hypothetical protein af1432"/>
    <property type="match status" value="1"/>
</dbReference>
<evidence type="ECO:0000313" key="5">
    <source>
        <dbReference type="Proteomes" id="UP000219573"/>
    </source>
</evidence>
<protein>
    <submittedName>
        <fullName evidence="4">Ppx/GppA phosphatase</fullName>
    </submittedName>
</protein>
<dbReference type="InterPro" id="IPR043129">
    <property type="entry name" value="ATPase_NBD"/>
</dbReference>
<dbReference type="InterPro" id="IPR003695">
    <property type="entry name" value="Ppx_GppA_N"/>
</dbReference>
<dbReference type="SUPFAM" id="SSF109604">
    <property type="entry name" value="HD-domain/PDEase-like"/>
    <property type="match status" value="1"/>
</dbReference>
<dbReference type="CDD" id="cd24006">
    <property type="entry name" value="ASKHA_NBD_PPX_GppA"/>
    <property type="match status" value="1"/>
</dbReference>
<dbReference type="SUPFAM" id="SSF53067">
    <property type="entry name" value="Actin-like ATPase domain"/>
    <property type="match status" value="2"/>
</dbReference>